<dbReference type="GO" id="GO:0006427">
    <property type="term" value="P:histidyl-tRNA aminoacylation"/>
    <property type="evidence" value="ECO:0007669"/>
    <property type="project" value="UniProtKB-UniRule"/>
</dbReference>
<feature type="binding site" evidence="12">
    <location>
        <position position="133"/>
    </location>
    <ligand>
        <name>L-histidine</name>
        <dbReference type="ChEBI" id="CHEBI:57595"/>
    </ligand>
</feature>
<name>A0A090BWE1_9ENTR</name>
<reference evidence="15" key="1">
    <citation type="submission" date="2013-11" db="EMBL/GenBank/DDBJ databases">
        <title>Symbiont-containing voluminous jelly as an extraordinary maternal gift for overwintering insect nymphs.</title>
        <authorList>
            <person name="Kaiwa N."/>
            <person name="Hosokawa T."/>
            <person name="Nikoh N."/>
            <person name="Meng X.Y."/>
            <person name="Tanahashi M."/>
            <person name="Moriyama M."/>
            <person name="Maeda T."/>
            <person name="Yamaguchi K."/>
            <person name="Shigenobu S."/>
            <person name="Ito M."/>
            <person name="Fukatsu T."/>
        </authorList>
    </citation>
    <scope>NUCLEOTIDE SEQUENCE [LARGE SCALE GENOMIC DNA]</scope>
    <source>
        <strain evidence="15">UwTKB</strain>
    </source>
</reference>
<dbReference type="InterPro" id="IPR015807">
    <property type="entry name" value="His-tRNA-ligase"/>
</dbReference>
<dbReference type="HOGENOM" id="CLU_025113_1_1_6"/>
<sequence length="425" mass="50069">MKNNKISAVRGMNDYLPQDTIILQTIENVLKKILNNYGYSEIRMPILEKTILFEKAIGTFTDLINKEMYTFSDKKGKSITLRPEGTAGCVRSIIKNYHILNNYYNRLWYLGPMFRYERPQNGRYRQFHQLGVEVFGLEAPMIDAELIMMSSRFWKQLKILNYVTLHLNSIGSIEIRLKYRNVLIKYLKSYEHKLDKKYKETIQKNPLRILDSKNPLVQEIVSNGPILLNYLDKKSHKNFDELCNFLNTNNIFYKIDPYLVRGLDYYNDTVFEWKTEKLGSQNAICSGGRYDNLIQHIDQKKSISAIGFAIGIERLFLLIKNINNAFKYKKNISIYIVSLKKESNYFAIQLAEEIRNMKSMFKIFTDLSGKNLKKQLIYANKFKINYIIIIDDKNIKKSKILFKDLNLNSQFFLSKNDLLKKIFLL</sequence>
<dbReference type="Gene3D" id="3.30.930.10">
    <property type="entry name" value="Bira Bifunctional Protein, Domain 2"/>
    <property type="match status" value="1"/>
</dbReference>
<dbReference type="OrthoDB" id="9800814at2"/>
<dbReference type="FunFam" id="3.30.930.10:FF:000005">
    <property type="entry name" value="Histidine--tRNA ligase"/>
    <property type="match status" value="1"/>
</dbReference>
<feature type="binding site" evidence="12">
    <location>
        <position position="115"/>
    </location>
    <ligand>
        <name>L-histidine</name>
        <dbReference type="ChEBI" id="CHEBI:57595"/>
    </ligand>
</feature>
<dbReference type="Proteomes" id="UP000031627">
    <property type="component" value="Chromosome"/>
</dbReference>
<feature type="binding site" evidence="12">
    <location>
        <position position="261"/>
    </location>
    <ligand>
        <name>L-histidine</name>
        <dbReference type="ChEBI" id="CHEBI:57595"/>
    </ligand>
</feature>
<protein>
    <recommendedName>
        <fullName evidence="11">Histidine--tRNA ligase</fullName>
        <ecNumber evidence="11">6.1.1.21</ecNumber>
    </recommendedName>
    <alternativeName>
        <fullName evidence="11">Histidyl-tRNA synthetase</fullName>
        <shortName evidence="11">HisRS</shortName>
    </alternativeName>
</protein>
<evidence type="ECO:0000259" key="13">
    <source>
        <dbReference type="PROSITE" id="PS50862"/>
    </source>
</evidence>
<dbReference type="SUPFAM" id="SSF55681">
    <property type="entry name" value="Class II aaRS and biotin synthetases"/>
    <property type="match status" value="1"/>
</dbReference>
<dbReference type="PROSITE" id="PS50862">
    <property type="entry name" value="AA_TRNA_LIGASE_II"/>
    <property type="match status" value="1"/>
</dbReference>
<dbReference type="InterPro" id="IPR041715">
    <property type="entry name" value="HisRS-like_core"/>
</dbReference>
<dbReference type="InterPro" id="IPR006195">
    <property type="entry name" value="aa-tRNA-synth_II"/>
</dbReference>
<evidence type="ECO:0000256" key="10">
    <source>
        <dbReference type="ARBA" id="ARBA00047639"/>
    </source>
</evidence>
<evidence type="ECO:0000256" key="3">
    <source>
        <dbReference type="ARBA" id="ARBA00011738"/>
    </source>
</evidence>
<evidence type="ECO:0000256" key="12">
    <source>
        <dbReference type="PIRSR" id="PIRSR001549-1"/>
    </source>
</evidence>
<dbReference type="InterPro" id="IPR036621">
    <property type="entry name" value="Anticodon-bd_dom_sf"/>
</dbReference>
<evidence type="ECO:0000313" key="15">
    <source>
        <dbReference type="Proteomes" id="UP000031627"/>
    </source>
</evidence>
<dbReference type="PANTHER" id="PTHR43707:SF1">
    <property type="entry name" value="HISTIDINE--TRNA LIGASE, MITOCHONDRIAL-RELATED"/>
    <property type="match status" value="1"/>
</dbReference>
<comment type="catalytic activity">
    <reaction evidence="10 11">
        <text>tRNA(His) + L-histidine + ATP = L-histidyl-tRNA(His) + AMP + diphosphate + H(+)</text>
        <dbReference type="Rhea" id="RHEA:17313"/>
        <dbReference type="Rhea" id="RHEA-COMP:9665"/>
        <dbReference type="Rhea" id="RHEA-COMP:9689"/>
        <dbReference type="ChEBI" id="CHEBI:15378"/>
        <dbReference type="ChEBI" id="CHEBI:30616"/>
        <dbReference type="ChEBI" id="CHEBI:33019"/>
        <dbReference type="ChEBI" id="CHEBI:57595"/>
        <dbReference type="ChEBI" id="CHEBI:78442"/>
        <dbReference type="ChEBI" id="CHEBI:78527"/>
        <dbReference type="ChEBI" id="CHEBI:456215"/>
        <dbReference type="EC" id="6.1.1.21"/>
    </reaction>
</comment>
<dbReference type="NCBIfam" id="TIGR00442">
    <property type="entry name" value="hisS"/>
    <property type="match status" value="1"/>
</dbReference>
<dbReference type="InterPro" id="IPR004516">
    <property type="entry name" value="HisRS/HisZ"/>
</dbReference>
<keyword evidence="9 11" id="KW-0030">Aminoacyl-tRNA synthetase</keyword>
<dbReference type="STRING" id="1410383.TGUWTKB_2020"/>
<organism evidence="14 15">
    <name type="scientific">Candidatus Tachikawaea gelatinosa</name>
    <dbReference type="NCBI Taxonomy" id="1410383"/>
    <lineage>
        <taxon>Bacteria</taxon>
        <taxon>Pseudomonadati</taxon>
        <taxon>Pseudomonadota</taxon>
        <taxon>Gammaproteobacteria</taxon>
        <taxon>Enterobacterales</taxon>
        <taxon>Enterobacteriaceae</taxon>
        <taxon>Candidatus Tachikawaea</taxon>
    </lineage>
</organism>
<keyword evidence="7 11" id="KW-0067">ATP-binding</keyword>
<evidence type="ECO:0000256" key="5">
    <source>
        <dbReference type="ARBA" id="ARBA00022598"/>
    </source>
</evidence>
<evidence type="ECO:0000256" key="1">
    <source>
        <dbReference type="ARBA" id="ARBA00004496"/>
    </source>
</evidence>
<accession>A0A090BWE1</accession>
<dbReference type="Pfam" id="PF13393">
    <property type="entry name" value="tRNA-synt_His"/>
    <property type="match status" value="1"/>
</dbReference>
<reference evidence="14 15" key="2">
    <citation type="journal article" date="2014" name="Curr. Biol.">
        <title>Symbiont-Supplemented Maternal Investment Underpinning Host's Ecological Adaptation.</title>
        <authorList>
            <person name="Kaiwa N."/>
            <person name="Hosokawa T."/>
            <person name="Nikoh N."/>
            <person name="Tanahashi M."/>
            <person name="Moriyama M."/>
            <person name="Meng X.Y."/>
            <person name="Maeda T."/>
            <person name="Yamaguchi K."/>
            <person name="Shigenobu S."/>
            <person name="Ito M."/>
            <person name="Fukatsu T."/>
        </authorList>
    </citation>
    <scope>NUCLEOTIDE SEQUENCE [LARGE SCALE GENOMIC DNA]</scope>
    <source>
        <strain evidence="14 15">UwTKB</strain>
    </source>
</reference>
<dbReference type="EC" id="6.1.1.21" evidence="11"/>
<dbReference type="CDD" id="cd00773">
    <property type="entry name" value="HisRS-like_core"/>
    <property type="match status" value="1"/>
</dbReference>
<keyword evidence="5 11" id="KW-0436">Ligase</keyword>
<feature type="domain" description="Aminoacyl-transfer RNA synthetases class-II family profile" evidence="13">
    <location>
        <begin position="1"/>
        <end position="319"/>
    </location>
</feature>
<comment type="subcellular location">
    <subcellularLocation>
        <location evidence="1 11">Cytoplasm</location>
    </subcellularLocation>
</comment>
<evidence type="ECO:0000256" key="6">
    <source>
        <dbReference type="ARBA" id="ARBA00022741"/>
    </source>
</evidence>
<feature type="binding site" evidence="12">
    <location>
        <begin position="84"/>
        <end position="86"/>
    </location>
    <ligand>
        <name>L-histidine</name>
        <dbReference type="ChEBI" id="CHEBI:57595"/>
    </ligand>
</feature>
<proteinExistence type="inferred from homology"/>
<dbReference type="PANTHER" id="PTHR43707">
    <property type="entry name" value="HISTIDYL-TRNA SYNTHETASE"/>
    <property type="match status" value="1"/>
</dbReference>
<keyword evidence="15" id="KW-1185">Reference proteome</keyword>
<feature type="binding site" evidence="12">
    <location>
        <position position="129"/>
    </location>
    <ligand>
        <name>L-histidine</name>
        <dbReference type="ChEBI" id="CHEBI:57595"/>
    </ligand>
</feature>
<comment type="subunit">
    <text evidence="3 11">Homodimer.</text>
</comment>
<feature type="binding site" evidence="12">
    <location>
        <begin position="265"/>
        <end position="266"/>
    </location>
    <ligand>
        <name>L-histidine</name>
        <dbReference type="ChEBI" id="CHEBI:57595"/>
    </ligand>
</feature>
<dbReference type="HAMAP" id="MF_00127">
    <property type="entry name" value="His_tRNA_synth"/>
    <property type="match status" value="1"/>
</dbReference>
<evidence type="ECO:0000256" key="8">
    <source>
        <dbReference type="ARBA" id="ARBA00022917"/>
    </source>
</evidence>
<keyword evidence="6 11" id="KW-0547">Nucleotide-binding</keyword>
<dbReference type="GO" id="GO:0005737">
    <property type="term" value="C:cytoplasm"/>
    <property type="evidence" value="ECO:0007669"/>
    <property type="project" value="UniProtKB-SubCell"/>
</dbReference>
<keyword evidence="4 11" id="KW-0963">Cytoplasm</keyword>
<keyword evidence="8 11" id="KW-0648">Protein biosynthesis</keyword>
<dbReference type="EMBL" id="AP014521">
    <property type="protein sequence ID" value="BAP58446.1"/>
    <property type="molecule type" value="Genomic_DNA"/>
</dbReference>
<gene>
    <name evidence="11 14" type="primary">hisS</name>
    <name evidence="14" type="ORF">TGUWTKB_2020</name>
</gene>
<evidence type="ECO:0000256" key="9">
    <source>
        <dbReference type="ARBA" id="ARBA00023146"/>
    </source>
</evidence>
<dbReference type="Pfam" id="PF03129">
    <property type="entry name" value="HGTP_anticodon"/>
    <property type="match status" value="1"/>
</dbReference>
<dbReference type="RefSeq" id="WP_041062660.1">
    <property type="nucleotide sequence ID" value="NZ_AP014521.1"/>
</dbReference>
<dbReference type="KEGG" id="sbw:TGUWTKB_2020"/>
<evidence type="ECO:0000313" key="14">
    <source>
        <dbReference type="EMBL" id="BAP58446.1"/>
    </source>
</evidence>
<evidence type="ECO:0000256" key="2">
    <source>
        <dbReference type="ARBA" id="ARBA00008226"/>
    </source>
</evidence>
<dbReference type="Gene3D" id="3.40.50.800">
    <property type="entry name" value="Anticodon-binding domain"/>
    <property type="match status" value="1"/>
</dbReference>
<dbReference type="InterPro" id="IPR004154">
    <property type="entry name" value="Anticodon-bd"/>
</dbReference>
<evidence type="ECO:0000256" key="7">
    <source>
        <dbReference type="ARBA" id="ARBA00022840"/>
    </source>
</evidence>
<dbReference type="GO" id="GO:0005524">
    <property type="term" value="F:ATP binding"/>
    <property type="evidence" value="ECO:0007669"/>
    <property type="project" value="UniProtKB-UniRule"/>
</dbReference>
<dbReference type="PIRSF" id="PIRSF001549">
    <property type="entry name" value="His-tRNA_synth"/>
    <property type="match status" value="1"/>
</dbReference>
<dbReference type="SUPFAM" id="SSF52954">
    <property type="entry name" value="Class II aaRS ABD-related"/>
    <property type="match status" value="1"/>
</dbReference>
<dbReference type="InterPro" id="IPR045864">
    <property type="entry name" value="aa-tRNA-synth_II/BPL/LPL"/>
</dbReference>
<dbReference type="GO" id="GO:0004821">
    <property type="term" value="F:histidine-tRNA ligase activity"/>
    <property type="evidence" value="ECO:0007669"/>
    <property type="project" value="UniProtKB-UniRule"/>
</dbReference>
<evidence type="ECO:0000256" key="4">
    <source>
        <dbReference type="ARBA" id="ARBA00022490"/>
    </source>
</evidence>
<evidence type="ECO:0000256" key="11">
    <source>
        <dbReference type="HAMAP-Rule" id="MF_00127"/>
    </source>
</evidence>
<dbReference type="AlphaFoldDB" id="A0A090BWE1"/>
<comment type="similarity">
    <text evidence="2 11">Belongs to the class-II aminoacyl-tRNA synthetase family.</text>
</comment>